<feature type="transmembrane region" description="Helical" evidence="10">
    <location>
        <begin position="231"/>
        <end position="260"/>
    </location>
</feature>
<feature type="compositionally biased region" description="Gly residues" evidence="11">
    <location>
        <begin position="312"/>
        <end position="333"/>
    </location>
</feature>
<evidence type="ECO:0000313" key="12">
    <source>
        <dbReference type="EnsemblMetazoa" id="XP_012060521.1"/>
    </source>
</evidence>
<dbReference type="KEGG" id="acep:105623748"/>
<dbReference type="EMBL" id="ADTU01002334">
    <property type="status" value="NOT_ANNOTATED_CDS"/>
    <property type="molecule type" value="Genomic_DNA"/>
</dbReference>
<evidence type="ECO:0000256" key="11">
    <source>
        <dbReference type="SAM" id="MobiDB-lite"/>
    </source>
</evidence>
<dbReference type="EMBL" id="ADTU01002331">
    <property type="status" value="NOT_ANNOTATED_CDS"/>
    <property type="molecule type" value="Genomic_DNA"/>
</dbReference>
<keyword evidence="3 10" id="KW-0716">Sensory transduction</keyword>
<dbReference type="AlphaFoldDB" id="A0A158NSL3"/>
<keyword evidence="2" id="KW-1003">Cell membrane</keyword>
<dbReference type="EMBL" id="ADTU01002335">
    <property type="status" value="NOT_ANNOTATED_CDS"/>
    <property type="molecule type" value="Genomic_DNA"/>
</dbReference>
<reference evidence="12" key="2">
    <citation type="submission" date="2016-04" db="UniProtKB">
        <authorList>
            <consortium name="EnsemblMetazoa"/>
        </authorList>
    </citation>
    <scope>IDENTIFICATION</scope>
</reference>
<protein>
    <recommendedName>
        <fullName evidence="10">Odorant receptor</fullName>
    </recommendedName>
</protein>
<keyword evidence="6 10" id="KW-1133">Transmembrane helix</keyword>
<evidence type="ECO:0000256" key="3">
    <source>
        <dbReference type="ARBA" id="ARBA00022606"/>
    </source>
</evidence>
<evidence type="ECO:0000256" key="8">
    <source>
        <dbReference type="ARBA" id="ARBA00023170"/>
    </source>
</evidence>
<dbReference type="EMBL" id="ADTU01002332">
    <property type="status" value="NOT_ANNOTATED_CDS"/>
    <property type="molecule type" value="Genomic_DNA"/>
</dbReference>
<keyword evidence="5 10" id="KW-0552">Olfaction</keyword>
<keyword evidence="9 10" id="KW-0807">Transducer</keyword>
<evidence type="ECO:0000256" key="7">
    <source>
        <dbReference type="ARBA" id="ARBA00023136"/>
    </source>
</evidence>
<accession>A0A158NSL3</accession>
<keyword evidence="4 10" id="KW-0812">Transmembrane</keyword>
<dbReference type="PANTHER" id="PTHR21137:SF35">
    <property type="entry name" value="ODORANT RECEPTOR 19A-RELATED"/>
    <property type="match status" value="1"/>
</dbReference>
<dbReference type="EMBL" id="ADTU01002333">
    <property type="status" value="NOT_ANNOTATED_CDS"/>
    <property type="molecule type" value="Genomic_DNA"/>
</dbReference>
<dbReference type="GO" id="GO:0005549">
    <property type="term" value="F:odorant binding"/>
    <property type="evidence" value="ECO:0007669"/>
    <property type="project" value="InterPro"/>
</dbReference>
<dbReference type="EMBL" id="ADTU01002336">
    <property type="status" value="NOT_ANNOTATED_CDS"/>
    <property type="molecule type" value="Genomic_DNA"/>
</dbReference>
<dbReference type="EMBL" id="ADTU01002330">
    <property type="status" value="NOT_ANNOTATED_CDS"/>
    <property type="molecule type" value="Genomic_DNA"/>
</dbReference>
<feature type="region of interest" description="Disordered" evidence="11">
    <location>
        <begin position="305"/>
        <end position="340"/>
    </location>
</feature>
<comment type="similarity">
    <text evidence="10">Belongs to the insect chemoreceptor superfamily. Heteromeric odorant receptor channel (TC 1.A.69) family.</text>
</comment>
<gene>
    <name evidence="12" type="primary">105623748</name>
</gene>
<dbReference type="EMBL" id="ADTU01002329">
    <property type="status" value="NOT_ANNOTATED_CDS"/>
    <property type="molecule type" value="Genomic_DNA"/>
</dbReference>
<evidence type="ECO:0000256" key="5">
    <source>
        <dbReference type="ARBA" id="ARBA00022725"/>
    </source>
</evidence>
<dbReference type="Proteomes" id="UP000005205">
    <property type="component" value="Unassembled WGS sequence"/>
</dbReference>
<evidence type="ECO:0000256" key="2">
    <source>
        <dbReference type="ARBA" id="ARBA00022475"/>
    </source>
</evidence>
<name>A0A158NSL3_ATTCE</name>
<evidence type="ECO:0000256" key="6">
    <source>
        <dbReference type="ARBA" id="ARBA00022989"/>
    </source>
</evidence>
<dbReference type="EnsemblMetazoa" id="XM_012205131.1">
    <property type="protein sequence ID" value="XP_012060521.1"/>
    <property type="gene ID" value="LOC105623748"/>
</dbReference>
<dbReference type="InterPro" id="IPR004117">
    <property type="entry name" value="7tm6_olfct_rcpt"/>
</dbReference>
<keyword evidence="13" id="KW-1185">Reference proteome</keyword>
<dbReference type="GO" id="GO:0007165">
    <property type="term" value="P:signal transduction"/>
    <property type="evidence" value="ECO:0007669"/>
    <property type="project" value="UniProtKB-KW"/>
</dbReference>
<feature type="transmembrane region" description="Helical" evidence="10">
    <location>
        <begin position="185"/>
        <end position="211"/>
    </location>
</feature>
<comment type="subcellular location">
    <subcellularLocation>
        <location evidence="1 10">Cell membrane</location>
        <topology evidence="1 10">Multi-pass membrane protein</topology>
    </subcellularLocation>
</comment>
<proteinExistence type="inferred from homology"/>
<evidence type="ECO:0000313" key="13">
    <source>
        <dbReference type="Proteomes" id="UP000005205"/>
    </source>
</evidence>
<dbReference type="EMBL" id="ADTU01002328">
    <property type="status" value="NOT_ANNOTATED_CDS"/>
    <property type="molecule type" value="Genomic_DNA"/>
</dbReference>
<organism evidence="12 13">
    <name type="scientific">Atta cephalotes</name>
    <name type="common">Leafcutter ant</name>
    <dbReference type="NCBI Taxonomy" id="12957"/>
    <lineage>
        <taxon>Eukaryota</taxon>
        <taxon>Metazoa</taxon>
        <taxon>Ecdysozoa</taxon>
        <taxon>Arthropoda</taxon>
        <taxon>Hexapoda</taxon>
        <taxon>Insecta</taxon>
        <taxon>Pterygota</taxon>
        <taxon>Neoptera</taxon>
        <taxon>Endopterygota</taxon>
        <taxon>Hymenoptera</taxon>
        <taxon>Apocrita</taxon>
        <taxon>Aculeata</taxon>
        <taxon>Formicoidea</taxon>
        <taxon>Formicidae</taxon>
        <taxon>Myrmicinae</taxon>
        <taxon>Atta</taxon>
    </lineage>
</organism>
<dbReference type="PANTHER" id="PTHR21137">
    <property type="entry name" value="ODORANT RECEPTOR"/>
    <property type="match status" value="1"/>
</dbReference>
<evidence type="ECO:0000256" key="4">
    <source>
        <dbReference type="ARBA" id="ARBA00022692"/>
    </source>
</evidence>
<dbReference type="InParanoid" id="A0A158NSL3"/>
<evidence type="ECO:0000256" key="1">
    <source>
        <dbReference type="ARBA" id="ARBA00004651"/>
    </source>
</evidence>
<keyword evidence="8 10" id="KW-0675">Receptor</keyword>
<sequence length="340" mass="38552">MRRLWVPDETSMSYHLLERRIYQHQQNINNFFKICEDCYETAPYGFPHKGKTFTLLFFHILIHEKSVRSQTNCSICTTSVRIQPAEECPSCIEAFTDADKAFLETGWGVSAISTWVQDLVDFKHYLVGAVQNARMDPLLLPQEARDRIRYSDERTPLDLMINIEKFAKVSKNYEKAVLQKYMNRYGMFISTIAISFVMAGITVICAPMFLPLEFPLDVWYPFSTKPPLLKFILYFMQIFAIIHTVFCIGVDVMIAVILFYSSAKLEILAFEIQQTTNEIYLISCIKKHQEITNYDVSPEKMDYKVNLKSGSHGSGGDDGDGGGGGGDGDGGDNGNSPNDT</sequence>
<reference evidence="13" key="1">
    <citation type="journal article" date="2011" name="PLoS Genet.">
        <title>The genome sequence of the leaf-cutter ant Atta cephalotes reveals insights into its obligate symbiotic lifestyle.</title>
        <authorList>
            <person name="Suen G."/>
            <person name="Teiling C."/>
            <person name="Li L."/>
            <person name="Holt C."/>
            <person name="Abouheif E."/>
            <person name="Bornberg-Bauer E."/>
            <person name="Bouffard P."/>
            <person name="Caldera E.J."/>
            <person name="Cash E."/>
            <person name="Cavanaugh A."/>
            <person name="Denas O."/>
            <person name="Elhaik E."/>
            <person name="Fave M.J."/>
            <person name="Gadau J."/>
            <person name="Gibson J.D."/>
            <person name="Graur D."/>
            <person name="Grubbs K.J."/>
            <person name="Hagen D.E."/>
            <person name="Harkins T.T."/>
            <person name="Helmkampf M."/>
            <person name="Hu H."/>
            <person name="Johnson B.R."/>
            <person name="Kim J."/>
            <person name="Marsh S.E."/>
            <person name="Moeller J.A."/>
            <person name="Munoz-Torres M.C."/>
            <person name="Murphy M.C."/>
            <person name="Naughton M.C."/>
            <person name="Nigam S."/>
            <person name="Overson R."/>
            <person name="Rajakumar R."/>
            <person name="Reese J.T."/>
            <person name="Scott J.J."/>
            <person name="Smith C.R."/>
            <person name="Tao S."/>
            <person name="Tsutsui N.D."/>
            <person name="Viljakainen L."/>
            <person name="Wissler L."/>
            <person name="Yandell M.D."/>
            <person name="Zimmer F."/>
            <person name="Taylor J."/>
            <person name="Slater S.C."/>
            <person name="Clifton S.W."/>
            <person name="Warren W.C."/>
            <person name="Elsik C.G."/>
            <person name="Smith C.D."/>
            <person name="Weinstock G.M."/>
            <person name="Gerardo N.M."/>
            <person name="Currie C.R."/>
        </authorList>
    </citation>
    <scope>NUCLEOTIDE SEQUENCE [LARGE SCALE GENOMIC DNA]</scope>
</reference>
<dbReference type="Pfam" id="PF02949">
    <property type="entry name" value="7tm_6"/>
    <property type="match status" value="1"/>
</dbReference>
<evidence type="ECO:0000256" key="10">
    <source>
        <dbReference type="RuleBase" id="RU351113"/>
    </source>
</evidence>
<evidence type="ECO:0000256" key="9">
    <source>
        <dbReference type="ARBA" id="ARBA00023224"/>
    </source>
</evidence>
<dbReference type="OrthoDB" id="6604226at2759"/>
<comment type="caution">
    <text evidence="10">Lacks conserved residue(s) required for the propagation of feature annotation.</text>
</comment>
<dbReference type="GO" id="GO:0004984">
    <property type="term" value="F:olfactory receptor activity"/>
    <property type="evidence" value="ECO:0007669"/>
    <property type="project" value="InterPro"/>
</dbReference>
<keyword evidence="7 10" id="KW-0472">Membrane</keyword>
<dbReference type="GO" id="GO:0005886">
    <property type="term" value="C:plasma membrane"/>
    <property type="evidence" value="ECO:0007669"/>
    <property type="project" value="UniProtKB-SubCell"/>
</dbReference>